<dbReference type="SUPFAM" id="SSF49599">
    <property type="entry name" value="TRAF domain-like"/>
    <property type="match status" value="1"/>
</dbReference>
<reference evidence="12 13" key="1">
    <citation type="submission" date="2017-03" db="EMBL/GenBank/DDBJ databases">
        <title>Genome of the blue death feigning beetle - Asbolus verrucosus.</title>
        <authorList>
            <person name="Rider S.D."/>
        </authorList>
    </citation>
    <scope>NUCLEOTIDE SEQUENCE [LARGE SCALE GENOMIC DNA]</scope>
    <source>
        <strain evidence="12">Butters</strain>
        <tissue evidence="12">Head and leg muscle</tissue>
    </source>
</reference>
<evidence type="ECO:0000256" key="7">
    <source>
        <dbReference type="ARBA" id="ARBA00022786"/>
    </source>
</evidence>
<evidence type="ECO:0000313" key="12">
    <source>
        <dbReference type="EMBL" id="RZB39637.1"/>
    </source>
</evidence>
<dbReference type="PANTHER" id="PTHR45877:SF2">
    <property type="entry name" value="E3 UBIQUITIN-PROTEIN LIGASE SINA-RELATED"/>
    <property type="match status" value="1"/>
</dbReference>
<comment type="catalytic activity">
    <reaction evidence="1 10">
        <text>S-ubiquitinyl-[E2 ubiquitin-conjugating enzyme]-L-cysteine + [acceptor protein]-L-lysine = [E2 ubiquitin-conjugating enzyme]-L-cysteine + N(6)-ubiquitinyl-[acceptor protein]-L-lysine.</text>
        <dbReference type="EC" id="2.3.2.27"/>
    </reaction>
</comment>
<dbReference type="SUPFAM" id="SSF57850">
    <property type="entry name" value="RING/U-box"/>
    <property type="match status" value="1"/>
</dbReference>
<evidence type="ECO:0000256" key="4">
    <source>
        <dbReference type="ARBA" id="ARBA00022679"/>
    </source>
</evidence>
<dbReference type="InterPro" id="IPR018121">
    <property type="entry name" value="7-in-absentia-prot_TRAF-dom"/>
</dbReference>
<keyword evidence="6 9" id="KW-0863">Zinc-finger</keyword>
<dbReference type="EMBL" id="QDEB01126640">
    <property type="protein sequence ID" value="RZB39637.1"/>
    <property type="molecule type" value="Genomic_DNA"/>
</dbReference>
<dbReference type="Pfam" id="PF03145">
    <property type="entry name" value="Sina_TRAF"/>
    <property type="match status" value="1"/>
</dbReference>
<keyword evidence="4" id="KW-0808">Transferase</keyword>
<comment type="similarity">
    <text evidence="3 10">Belongs to the SINA (Seven in absentia) family.</text>
</comment>
<dbReference type="InterPro" id="IPR013083">
    <property type="entry name" value="Znf_RING/FYVE/PHD"/>
</dbReference>
<dbReference type="Proteomes" id="UP000292052">
    <property type="component" value="Unassembled WGS sequence"/>
</dbReference>
<dbReference type="PANTHER" id="PTHR45877">
    <property type="entry name" value="E3 UBIQUITIN-PROTEIN LIGASE SIAH2"/>
    <property type="match status" value="1"/>
</dbReference>
<dbReference type="GO" id="GO:0016567">
    <property type="term" value="P:protein ubiquitination"/>
    <property type="evidence" value="ECO:0007669"/>
    <property type="project" value="UniProtKB-UniPathway"/>
</dbReference>
<evidence type="ECO:0000256" key="8">
    <source>
        <dbReference type="ARBA" id="ARBA00022833"/>
    </source>
</evidence>
<evidence type="ECO:0000256" key="2">
    <source>
        <dbReference type="ARBA" id="ARBA00004906"/>
    </source>
</evidence>
<dbReference type="PROSITE" id="PS51081">
    <property type="entry name" value="ZF_SIAH"/>
    <property type="match status" value="1"/>
</dbReference>
<dbReference type="GO" id="GO:0005737">
    <property type="term" value="C:cytoplasm"/>
    <property type="evidence" value="ECO:0007669"/>
    <property type="project" value="InterPro"/>
</dbReference>
<dbReference type="Gene3D" id="2.60.210.10">
    <property type="entry name" value="Apoptosis, Tumor Necrosis Factor Receptor Associated Protein 2, Chain A"/>
    <property type="match status" value="1"/>
</dbReference>
<evidence type="ECO:0000256" key="9">
    <source>
        <dbReference type="PROSITE-ProRule" id="PRU00455"/>
    </source>
</evidence>
<dbReference type="Gene3D" id="3.30.40.10">
    <property type="entry name" value="Zinc/RING finger domain, C3HC4 (zinc finger)"/>
    <property type="match status" value="2"/>
</dbReference>
<dbReference type="InterPro" id="IPR004162">
    <property type="entry name" value="SINA-like_animal"/>
</dbReference>
<dbReference type="AlphaFoldDB" id="A0A482V8T9"/>
<evidence type="ECO:0000256" key="1">
    <source>
        <dbReference type="ARBA" id="ARBA00000900"/>
    </source>
</evidence>
<comment type="caution">
    <text evidence="12">The sequence shown here is derived from an EMBL/GenBank/DDBJ whole genome shotgun (WGS) entry which is preliminary data.</text>
</comment>
<dbReference type="InterPro" id="IPR008974">
    <property type="entry name" value="TRAF-like"/>
</dbReference>
<dbReference type="OrthoDB" id="4788989at2759"/>
<keyword evidence="5 10" id="KW-0479">Metal-binding</keyword>
<keyword evidence="13" id="KW-1185">Reference proteome</keyword>
<dbReference type="FunFam" id="3.30.40.10:FF:000041">
    <property type="entry name" value="E3 ubiquitin-protein ligase SINAT3"/>
    <property type="match status" value="1"/>
</dbReference>
<dbReference type="UniPathway" id="UPA00143"/>
<dbReference type="GO" id="GO:0008270">
    <property type="term" value="F:zinc ion binding"/>
    <property type="evidence" value="ECO:0007669"/>
    <property type="project" value="UniProtKB-KW"/>
</dbReference>
<comment type="domain">
    <text evidence="10">The SBD domain (substrate-binding domain) mediates the interaction with substrate proteins. It is related to the TRAF family.</text>
</comment>
<gene>
    <name evidence="12" type="ORF">BDFB_010458</name>
</gene>
<organism evidence="12 13">
    <name type="scientific">Asbolus verrucosus</name>
    <name type="common">Desert ironclad beetle</name>
    <dbReference type="NCBI Taxonomy" id="1661398"/>
    <lineage>
        <taxon>Eukaryota</taxon>
        <taxon>Metazoa</taxon>
        <taxon>Ecdysozoa</taxon>
        <taxon>Arthropoda</taxon>
        <taxon>Hexapoda</taxon>
        <taxon>Insecta</taxon>
        <taxon>Pterygota</taxon>
        <taxon>Neoptera</taxon>
        <taxon>Endopterygota</taxon>
        <taxon>Coleoptera</taxon>
        <taxon>Polyphaga</taxon>
        <taxon>Cucujiformia</taxon>
        <taxon>Tenebrionidae</taxon>
        <taxon>Pimeliinae</taxon>
        <taxon>Asbolus</taxon>
    </lineage>
</organism>
<comment type="function">
    <text evidence="10">E3 ubiquitin-protein ligase that mediates ubiquitination and subsequent proteasomal degradation of target proteins. E3 ubiquitin ligases accept ubiquitin from an E2 ubiquitin-conjugating enzyme in the form of a thioester and then directly transfers the ubiquitin to targeted substrates.</text>
</comment>
<evidence type="ECO:0000259" key="11">
    <source>
        <dbReference type="PROSITE" id="PS51081"/>
    </source>
</evidence>
<proteinExistence type="inferred from homology"/>
<dbReference type="GO" id="GO:0031624">
    <property type="term" value="F:ubiquitin conjugating enzyme binding"/>
    <property type="evidence" value="ECO:0007669"/>
    <property type="project" value="TreeGrafter"/>
</dbReference>
<keyword evidence="8 10" id="KW-0862">Zinc</keyword>
<keyword evidence="7 10" id="KW-0833">Ubl conjugation pathway</keyword>
<evidence type="ECO:0000256" key="5">
    <source>
        <dbReference type="ARBA" id="ARBA00022723"/>
    </source>
</evidence>
<sequence>MTSQLEKIIMCPLCFKTMRSPIRQCETGHSMCGACIDDSPIKTCRQCHKPISSIRNYQLEQMIENMGKLKLGKAEGATAPCHFAEKGCKEMLTPAEKGPHEEECKHRKFLCEGRKFAKWKCEWFGTYRELERHFKEAHVNDVEYKTQKDVALNLRDDHRDVQIISFFNGAQYFWYKHMVDVSKEKVYWVFQYIGPQRQAKNYYYEFEISGGPIRKFKVTEICDNDVVKAEKLFKEERCVVLSFRAVRSYLNEEGKLPIKFRIMHVKKHNEPSS</sequence>
<dbReference type="GO" id="GO:0043161">
    <property type="term" value="P:proteasome-mediated ubiquitin-dependent protein catabolic process"/>
    <property type="evidence" value="ECO:0007669"/>
    <property type="project" value="TreeGrafter"/>
</dbReference>
<evidence type="ECO:0000313" key="13">
    <source>
        <dbReference type="Proteomes" id="UP000292052"/>
    </source>
</evidence>
<comment type="pathway">
    <text evidence="2 10">Protein modification; protein ubiquitination.</text>
</comment>
<dbReference type="FunFam" id="2.60.210.10:FF:000055">
    <property type="match status" value="1"/>
</dbReference>
<dbReference type="STRING" id="1661398.A0A482V8T9"/>
<accession>A0A482V8T9</accession>
<dbReference type="InterPro" id="IPR049548">
    <property type="entry name" value="Sina-like_RING"/>
</dbReference>
<evidence type="ECO:0000256" key="3">
    <source>
        <dbReference type="ARBA" id="ARBA00009119"/>
    </source>
</evidence>
<evidence type="ECO:0000256" key="10">
    <source>
        <dbReference type="RuleBase" id="RU201113"/>
    </source>
</evidence>
<dbReference type="InterPro" id="IPR013010">
    <property type="entry name" value="Znf_SIAH"/>
</dbReference>
<feature type="domain" description="SIAH-type" evidence="11">
    <location>
        <begin position="76"/>
        <end position="139"/>
    </location>
</feature>
<name>A0A482V8T9_ASBVE</name>
<dbReference type="EC" id="2.3.2.27" evidence="10"/>
<evidence type="ECO:0000256" key="6">
    <source>
        <dbReference type="ARBA" id="ARBA00022771"/>
    </source>
</evidence>
<comment type="domain">
    <text evidence="10">The RING-type zinc finger domain is essential for ubiquitin ligase activity.</text>
</comment>
<dbReference type="Pfam" id="PF21362">
    <property type="entry name" value="Sina_RING"/>
    <property type="match status" value="1"/>
</dbReference>
<protein>
    <recommendedName>
        <fullName evidence="10">E3 ubiquitin-protein ligase</fullName>
        <ecNumber evidence="10">2.3.2.27</ecNumber>
    </recommendedName>
</protein>
<dbReference type="GO" id="GO:0061630">
    <property type="term" value="F:ubiquitin protein ligase activity"/>
    <property type="evidence" value="ECO:0007669"/>
    <property type="project" value="UniProtKB-EC"/>
</dbReference>
<dbReference type="Pfam" id="PF21361">
    <property type="entry name" value="Sina_ZnF"/>
    <property type="match status" value="1"/>
</dbReference>